<comment type="function">
    <text evidence="5">Acylhydrolase that catalyzes the hydrolysis of phospholipids at the sn-1 position.</text>
</comment>
<name>A0ABR2RXY4_9ROSI</name>
<dbReference type="PANTHER" id="PTHR31828:SF20">
    <property type="entry name" value="PHOSPHOLIPASE A1"/>
    <property type="match status" value="1"/>
</dbReference>
<comment type="caution">
    <text evidence="8">The sequence shown here is derived from an EMBL/GenBank/DDBJ whole genome shotgun (WGS) entry which is preliminary data.</text>
</comment>
<organism evidence="8 9">
    <name type="scientific">Hibiscus sabdariffa</name>
    <name type="common">roselle</name>
    <dbReference type="NCBI Taxonomy" id="183260"/>
    <lineage>
        <taxon>Eukaryota</taxon>
        <taxon>Viridiplantae</taxon>
        <taxon>Streptophyta</taxon>
        <taxon>Embryophyta</taxon>
        <taxon>Tracheophyta</taxon>
        <taxon>Spermatophyta</taxon>
        <taxon>Magnoliopsida</taxon>
        <taxon>eudicotyledons</taxon>
        <taxon>Gunneridae</taxon>
        <taxon>Pentapetalae</taxon>
        <taxon>rosids</taxon>
        <taxon>malvids</taxon>
        <taxon>Malvales</taxon>
        <taxon>Malvaceae</taxon>
        <taxon>Malvoideae</taxon>
        <taxon>Hibiscus</taxon>
    </lineage>
</organism>
<feature type="domain" description="Fungal lipase-type" evidence="7">
    <location>
        <begin position="115"/>
        <end position="261"/>
    </location>
</feature>
<dbReference type="Proteomes" id="UP001396334">
    <property type="component" value="Unassembled WGS sequence"/>
</dbReference>
<gene>
    <name evidence="8" type="ORF">V6N11_000671</name>
</gene>
<comment type="similarity">
    <text evidence="1 5">Belongs to the AB hydrolase superfamily. Lipase family.</text>
</comment>
<keyword evidence="6" id="KW-1133">Transmembrane helix</keyword>
<dbReference type="InterPro" id="IPR033556">
    <property type="entry name" value="PLA"/>
</dbReference>
<dbReference type="EC" id="3.1.1.-" evidence="5"/>
<dbReference type="Pfam" id="PF01764">
    <property type="entry name" value="Lipase_3"/>
    <property type="match status" value="1"/>
</dbReference>
<dbReference type="PANTHER" id="PTHR31828">
    <property type="entry name" value="PHOSPHOLIPASE A1-IIGAMMA"/>
    <property type="match status" value="1"/>
</dbReference>
<feature type="transmembrane region" description="Helical" evidence="6">
    <location>
        <begin position="301"/>
        <end position="319"/>
    </location>
</feature>
<keyword evidence="3 5" id="KW-0442">Lipid degradation</keyword>
<accession>A0ABR2RXY4</accession>
<evidence type="ECO:0000256" key="4">
    <source>
        <dbReference type="ARBA" id="ARBA00023098"/>
    </source>
</evidence>
<keyword evidence="2 5" id="KW-0378">Hydrolase</keyword>
<dbReference type="SUPFAM" id="SSF53474">
    <property type="entry name" value="alpha/beta-Hydrolases"/>
    <property type="match status" value="1"/>
</dbReference>
<protein>
    <recommendedName>
        <fullName evidence="5">Phospholipase A1</fullName>
        <ecNumber evidence="5">3.1.1.-</ecNumber>
    </recommendedName>
</protein>
<sequence length="566" mass="64228">MGSSSIANRWRKLSGEKNWGGLLQPLDPHLRRYIIHYGQMAGAAGDLFNSDTRGPNASKEDFFSKACLVQGNPYRYEVSSFIYAGSQSVDSAWIGYVAVATDQGKRALGRRDILIAWRGTATTSEWINNFQVTQRATASDLFPGRTNVKVHQGFHSLYTGTKPDSDHNKTSARDQVLEAVKGLVYKYKGEEISITVTGFSLGAALATLTAMDIVTHGYNKQFMVTAFTFGGPRVGNDGFAGEFDTLVRKNLHLLRIRNIKDWSSLSYTNVGKELIVDTSASNYLKQRPLECHSFTGSPREAGCLTLWCVYVGLWVFMYLNKLRLPLIASILILILDWINRGMSGDKYQTLCWVCYEASMYMVYERLWLPVLVLVGILYWAENKRRDRYENQTRRWACYVLSWFMVDHKSCWILLLGSILYFIWGESIIRWFRDVGEDQDIGKDQDQDGCDLITISGEGEGEGEGDGDGVGDATFRDLYSCHNMDVYLHGVAIKDIQANTPVEKLDHDIALVNKHSGRVRDDYGLPPNWWANEDCRGMVQREKDGRWRIGDSLCIVFCYFVLEKVFR</sequence>
<dbReference type="EMBL" id="JBBPBN010000019">
    <property type="protein sequence ID" value="KAK9017663.1"/>
    <property type="molecule type" value="Genomic_DNA"/>
</dbReference>
<dbReference type="CDD" id="cd00519">
    <property type="entry name" value="Lipase_3"/>
    <property type="match status" value="1"/>
</dbReference>
<keyword evidence="4 5" id="KW-0443">Lipid metabolism</keyword>
<proteinExistence type="inferred from homology"/>
<dbReference type="Gene3D" id="3.40.50.1820">
    <property type="entry name" value="alpha/beta hydrolase"/>
    <property type="match status" value="2"/>
</dbReference>
<evidence type="ECO:0000313" key="8">
    <source>
        <dbReference type="EMBL" id="KAK9017663.1"/>
    </source>
</evidence>
<feature type="transmembrane region" description="Helical" evidence="6">
    <location>
        <begin position="362"/>
        <end position="380"/>
    </location>
</feature>
<dbReference type="InterPro" id="IPR029058">
    <property type="entry name" value="AB_hydrolase_fold"/>
</dbReference>
<evidence type="ECO:0000256" key="6">
    <source>
        <dbReference type="SAM" id="Phobius"/>
    </source>
</evidence>
<keyword evidence="9" id="KW-1185">Reference proteome</keyword>
<evidence type="ECO:0000256" key="5">
    <source>
        <dbReference type="RuleBase" id="RU367093"/>
    </source>
</evidence>
<keyword evidence="6" id="KW-0472">Membrane</keyword>
<evidence type="ECO:0000313" key="9">
    <source>
        <dbReference type="Proteomes" id="UP001396334"/>
    </source>
</evidence>
<feature type="transmembrane region" description="Helical" evidence="6">
    <location>
        <begin position="400"/>
        <end position="423"/>
    </location>
</feature>
<evidence type="ECO:0000256" key="2">
    <source>
        <dbReference type="ARBA" id="ARBA00022801"/>
    </source>
</evidence>
<reference evidence="8 9" key="1">
    <citation type="journal article" date="2024" name="G3 (Bethesda)">
        <title>Genome assembly of Hibiscus sabdariffa L. provides insights into metabolisms of medicinal natural products.</title>
        <authorList>
            <person name="Kim T."/>
        </authorList>
    </citation>
    <scope>NUCLEOTIDE SEQUENCE [LARGE SCALE GENOMIC DNA]</scope>
    <source>
        <strain evidence="8">TK-2024</strain>
        <tissue evidence="8">Old leaves</tissue>
    </source>
</reference>
<evidence type="ECO:0000259" key="7">
    <source>
        <dbReference type="Pfam" id="PF01764"/>
    </source>
</evidence>
<evidence type="ECO:0000256" key="1">
    <source>
        <dbReference type="ARBA" id="ARBA00010701"/>
    </source>
</evidence>
<feature type="transmembrane region" description="Helical" evidence="6">
    <location>
        <begin position="325"/>
        <end position="342"/>
    </location>
</feature>
<keyword evidence="6" id="KW-0812">Transmembrane</keyword>
<dbReference type="InterPro" id="IPR002921">
    <property type="entry name" value="Fungal_lipase-type"/>
</dbReference>
<evidence type="ECO:0000256" key="3">
    <source>
        <dbReference type="ARBA" id="ARBA00022963"/>
    </source>
</evidence>